<reference evidence="1" key="1">
    <citation type="journal article" date="2022" name="bioRxiv">
        <title>Sequencing and chromosome-scale assembly of the giantPleurodeles waltlgenome.</title>
        <authorList>
            <person name="Brown T."/>
            <person name="Elewa A."/>
            <person name="Iarovenko S."/>
            <person name="Subramanian E."/>
            <person name="Araus A.J."/>
            <person name="Petzold A."/>
            <person name="Susuki M."/>
            <person name="Suzuki K.-i.T."/>
            <person name="Hayashi T."/>
            <person name="Toyoda A."/>
            <person name="Oliveira C."/>
            <person name="Osipova E."/>
            <person name="Leigh N.D."/>
            <person name="Simon A."/>
            <person name="Yun M.H."/>
        </authorList>
    </citation>
    <scope>NUCLEOTIDE SEQUENCE</scope>
    <source>
        <strain evidence="1">20211129_DDA</strain>
        <tissue evidence="1">Liver</tissue>
    </source>
</reference>
<sequence length="211" mass="23528">MSEERVNENNAGVDPYPPTCVVEIGSVKIEMWADSCWPYMLIDEETWSLGLKDLLEADIEPEGYWCLKVRHPWLPLRILYLGRIRSQWSGSKPCFLSEAHQITAADLTCGMKWFPFCTGGALSSTSSFLSSAKCERRSLSCSLVSLMEEGVRNCHCRLYPGVSHVARRLVAGCACGQRQWIDSGHFWQGGSGLRCEVLDAAFIEGLVLNMG</sequence>
<dbReference type="AlphaFoldDB" id="A0AAV7UYE1"/>
<organism evidence="1 2">
    <name type="scientific">Pleurodeles waltl</name>
    <name type="common">Iberian ribbed newt</name>
    <dbReference type="NCBI Taxonomy" id="8319"/>
    <lineage>
        <taxon>Eukaryota</taxon>
        <taxon>Metazoa</taxon>
        <taxon>Chordata</taxon>
        <taxon>Craniata</taxon>
        <taxon>Vertebrata</taxon>
        <taxon>Euteleostomi</taxon>
        <taxon>Amphibia</taxon>
        <taxon>Batrachia</taxon>
        <taxon>Caudata</taxon>
        <taxon>Salamandroidea</taxon>
        <taxon>Salamandridae</taxon>
        <taxon>Pleurodelinae</taxon>
        <taxon>Pleurodeles</taxon>
    </lineage>
</organism>
<dbReference type="Proteomes" id="UP001066276">
    <property type="component" value="Chromosome 2_2"/>
</dbReference>
<protein>
    <submittedName>
        <fullName evidence="1">Uncharacterized protein</fullName>
    </submittedName>
</protein>
<name>A0AAV7UYE1_PLEWA</name>
<comment type="caution">
    <text evidence="1">The sequence shown here is derived from an EMBL/GenBank/DDBJ whole genome shotgun (WGS) entry which is preliminary data.</text>
</comment>
<accession>A0AAV7UYE1</accession>
<gene>
    <name evidence="1" type="ORF">NDU88_003228</name>
</gene>
<proteinExistence type="predicted"/>
<keyword evidence="2" id="KW-1185">Reference proteome</keyword>
<evidence type="ECO:0000313" key="1">
    <source>
        <dbReference type="EMBL" id="KAJ1193933.1"/>
    </source>
</evidence>
<evidence type="ECO:0000313" key="2">
    <source>
        <dbReference type="Proteomes" id="UP001066276"/>
    </source>
</evidence>
<dbReference type="EMBL" id="JANPWB010000004">
    <property type="protein sequence ID" value="KAJ1193933.1"/>
    <property type="molecule type" value="Genomic_DNA"/>
</dbReference>